<protein>
    <recommendedName>
        <fullName evidence="4">Cell death in tomato 1</fullName>
    </recommendedName>
</protein>
<accession>A0A6A6RXL6</accession>
<name>A0A6A6RXL6_9PLEO</name>
<evidence type="ECO:0000313" key="3">
    <source>
        <dbReference type="Proteomes" id="UP000799753"/>
    </source>
</evidence>
<organism evidence="2 3">
    <name type="scientific">Massarina eburnea CBS 473.64</name>
    <dbReference type="NCBI Taxonomy" id="1395130"/>
    <lineage>
        <taxon>Eukaryota</taxon>
        <taxon>Fungi</taxon>
        <taxon>Dikarya</taxon>
        <taxon>Ascomycota</taxon>
        <taxon>Pezizomycotina</taxon>
        <taxon>Dothideomycetes</taxon>
        <taxon>Pleosporomycetidae</taxon>
        <taxon>Pleosporales</taxon>
        <taxon>Massarineae</taxon>
        <taxon>Massarinaceae</taxon>
        <taxon>Massarina</taxon>
    </lineage>
</organism>
<dbReference type="AlphaFoldDB" id="A0A6A6RXL6"/>
<reference evidence="2" key="1">
    <citation type="journal article" date="2020" name="Stud. Mycol.">
        <title>101 Dothideomycetes genomes: a test case for predicting lifestyles and emergence of pathogens.</title>
        <authorList>
            <person name="Haridas S."/>
            <person name="Albert R."/>
            <person name="Binder M."/>
            <person name="Bloem J."/>
            <person name="Labutti K."/>
            <person name="Salamov A."/>
            <person name="Andreopoulos B."/>
            <person name="Baker S."/>
            <person name="Barry K."/>
            <person name="Bills G."/>
            <person name="Bluhm B."/>
            <person name="Cannon C."/>
            <person name="Castanera R."/>
            <person name="Culley D."/>
            <person name="Daum C."/>
            <person name="Ezra D."/>
            <person name="Gonzalez J."/>
            <person name="Henrissat B."/>
            <person name="Kuo A."/>
            <person name="Liang C."/>
            <person name="Lipzen A."/>
            <person name="Lutzoni F."/>
            <person name="Magnuson J."/>
            <person name="Mondo S."/>
            <person name="Nolan M."/>
            <person name="Ohm R."/>
            <person name="Pangilinan J."/>
            <person name="Park H.-J."/>
            <person name="Ramirez L."/>
            <person name="Alfaro M."/>
            <person name="Sun H."/>
            <person name="Tritt A."/>
            <person name="Yoshinaga Y."/>
            <person name="Zwiers L.-H."/>
            <person name="Turgeon B."/>
            <person name="Goodwin S."/>
            <person name="Spatafora J."/>
            <person name="Crous P."/>
            <person name="Grigoriev I."/>
        </authorList>
    </citation>
    <scope>NUCLEOTIDE SEQUENCE</scope>
    <source>
        <strain evidence="2">CBS 473.64</strain>
    </source>
</reference>
<evidence type="ECO:0000256" key="1">
    <source>
        <dbReference type="SAM" id="SignalP"/>
    </source>
</evidence>
<dbReference type="EMBL" id="MU006787">
    <property type="protein sequence ID" value="KAF2639173.1"/>
    <property type="molecule type" value="Genomic_DNA"/>
</dbReference>
<keyword evidence="3" id="KW-1185">Reference proteome</keyword>
<feature type="signal peptide" evidence="1">
    <location>
        <begin position="1"/>
        <end position="19"/>
    </location>
</feature>
<feature type="chain" id="PRO_5025633995" description="Cell death in tomato 1" evidence="1">
    <location>
        <begin position="20"/>
        <end position="192"/>
    </location>
</feature>
<evidence type="ECO:0008006" key="4">
    <source>
        <dbReference type="Google" id="ProtNLM"/>
    </source>
</evidence>
<evidence type="ECO:0000313" key="2">
    <source>
        <dbReference type="EMBL" id="KAF2639173.1"/>
    </source>
</evidence>
<proteinExistence type="predicted"/>
<gene>
    <name evidence="2" type="ORF">P280DRAFT_470568</name>
</gene>
<sequence>MLFPTTLTAAIALASTALAAPTLAPRDDTLTPWNLTRAIISTPSGRPGERLWATITVNVTDSNTLNLGTGTDGVAVTAGPSEGLNCKATFLPTEGPWNRSWPCDPNGKQEGYWTMNLKEAPAEGTFRAGYELVLKHVADVPYNGARFHKEYEGSLLLRVGEYLTGTCGGSGACSWGLKAAMEVRQSEIPSDA</sequence>
<dbReference type="OrthoDB" id="5226619at2759"/>
<keyword evidence="1" id="KW-0732">Signal</keyword>
<dbReference type="Proteomes" id="UP000799753">
    <property type="component" value="Unassembled WGS sequence"/>
</dbReference>